<accession>A0A1Q6DUE8</accession>
<dbReference type="GO" id="GO:0003677">
    <property type="term" value="F:DNA binding"/>
    <property type="evidence" value="ECO:0007669"/>
    <property type="project" value="UniProtKB-KW"/>
</dbReference>
<keyword evidence="3 4" id="KW-0804">Transcription</keyword>
<dbReference type="InParanoid" id="A0A1Q6DUE8"/>
<protein>
    <recommendedName>
        <fullName evidence="4">Putative HTH-type transcriptional regulatory protein BTN85_0478</fullName>
    </recommendedName>
</protein>
<dbReference type="GO" id="GO:0003700">
    <property type="term" value="F:DNA-binding transcription factor activity"/>
    <property type="evidence" value="ECO:0007669"/>
    <property type="project" value="UniProtKB-UniRule"/>
</dbReference>
<organism evidence="6 7">
    <name type="scientific">Methanohalarchaeum thermophilum</name>
    <dbReference type="NCBI Taxonomy" id="1903181"/>
    <lineage>
        <taxon>Archaea</taxon>
        <taxon>Methanobacteriati</taxon>
        <taxon>Methanobacteriota</taxon>
        <taxon>Methanonatronarchaeia</taxon>
        <taxon>Methanonatronarchaeales</taxon>
        <taxon>Methanonatronarchaeaceae</taxon>
        <taxon>Candidatus Methanohalarchaeum</taxon>
    </lineage>
</organism>
<keyword evidence="7" id="KW-1185">Reference proteome</keyword>
<dbReference type="CDD" id="cd00093">
    <property type="entry name" value="HTH_XRE"/>
    <property type="match status" value="1"/>
</dbReference>
<gene>
    <name evidence="6" type="ORF">BTN85_0478</name>
</gene>
<dbReference type="FunCoup" id="A0A1Q6DUE8">
    <property type="interactions" value="5"/>
</dbReference>
<dbReference type="HAMAP" id="MF_00584">
    <property type="entry name" value="HTH_type_cro_C1"/>
    <property type="match status" value="1"/>
</dbReference>
<dbReference type="InterPro" id="IPR059051">
    <property type="entry name" value="MTH_967_PDDEXK"/>
</dbReference>
<evidence type="ECO:0000313" key="7">
    <source>
        <dbReference type="Proteomes" id="UP000185744"/>
    </source>
</evidence>
<dbReference type="EMBL" id="MSDW01000001">
    <property type="protein sequence ID" value="OKY78000.1"/>
    <property type="molecule type" value="Genomic_DNA"/>
</dbReference>
<dbReference type="Pfam" id="PF01381">
    <property type="entry name" value="HTH_3"/>
    <property type="match status" value="1"/>
</dbReference>
<dbReference type="InterPro" id="IPR010982">
    <property type="entry name" value="Lambda_DNA-bd_dom_sf"/>
</dbReference>
<sequence length="306" mass="34366">MSLRELDKRVVDILKEANFNVSDRCNVYPKSFDRIANKENLTFVLKVLKDINGLKVNVARVLVEISSLLDADPLLVGVKNRGKKMERGVAYERHGIKAITPDTLRDYLIEDIPIIVYAAPGGNFAKLNSNKLKEERLKEDISRGELASRVGVTRSTIRKYEEGADSALYIAIRLEDEVDAALFEGIDLSRSGDPEVSRNIDDPILSLLSSLGLSILPTERAPFKALSKAKDKRFLTGIENYNKRLKKKAHLISSLSGAIDYKSFIVVKETETLKSNIDDTPLISEDEVFDIESRDEFLEVVRERSP</sequence>
<feature type="domain" description="HTH cro/C1-type" evidence="5">
    <location>
        <begin position="132"/>
        <end position="163"/>
    </location>
</feature>
<name>A0A1Q6DUE8_METT1</name>
<evidence type="ECO:0000256" key="4">
    <source>
        <dbReference type="HAMAP-Rule" id="MF_00584"/>
    </source>
</evidence>
<dbReference type="STRING" id="1903181.BTN85_0478"/>
<comment type="caution">
    <text evidence="6">The sequence shown here is derived from an EMBL/GenBank/DDBJ whole genome shotgun (WGS) entry which is preliminary data.</text>
</comment>
<dbReference type="PROSITE" id="PS50943">
    <property type="entry name" value="HTH_CROC1"/>
    <property type="match status" value="1"/>
</dbReference>
<dbReference type="SMART" id="SM00530">
    <property type="entry name" value="HTH_XRE"/>
    <property type="match status" value="1"/>
</dbReference>
<dbReference type="SUPFAM" id="SSF47413">
    <property type="entry name" value="lambda repressor-like DNA-binding domains"/>
    <property type="match status" value="1"/>
</dbReference>
<dbReference type="Proteomes" id="UP000185744">
    <property type="component" value="Unassembled WGS sequence"/>
</dbReference>
<evidence type="ECO:0000259" key="5">
    <source>
        <dbReference type="PROSITE" id="PS50943"/>
    </source>
</evidence>
<dbReference type="InterPro" id="IPR020886">
    <property type="entry name" value="MTH_967-like"/>
</dbReference>
<proteinExistence type="inferred from homology"/>
<dbReference type="InterPro" id="IPR001387">
    <property type="entry name" value="Cro/C1-type_HTH"/>
</dbReference>
<dbReference type="NCBIfam" id="NF003162">
    <property type="entry name" value="PRK04140.1"/>
    <property type="match status" value="1"/>
</dbReference>
<keyword evidence="1 4" id="KW-0805">Transcription regulation</keyword>
<reference evidence="6" key="1">
    <citation type="submission" date="2016-12" db="EMBL/GenBank/DDBJ databases">
        <title>Discovery of methanogenic haloarchaea.</title>
        <authorList>
            <person name="Sorokin D.Y."/>
            <person name="Makarova K.S."/>
            <person name="Abbas B."/>
            <person name="Ferrer M."/>
            <person name="Golyshin P.N."/>
        </authorList>
    </citation>
    <scope>NUCLEOTIDE SEQUENCE [LARGE SCALE GENOMIC DNA]</scope>
    <source>
        <strain evidence="6">HMET1</strain>
    </source>
</reference>
<dbReference type="Pfam" id="PF26553">
    <property type="entry name" value="PDDEXK_19"/>
    <property type="match status" value="1"/>
</dbReference>
<evidence type="ECO:0000256" key="2">
    <source>
        <dbReference type="ARBA" id="ARBA00023125"/>
    </source>
</evidence>
<keyword evidence="2 4" id="KW-0238">DNA-binding</keyword>
<evidence type="ECO:0000313" key="6">
    <source>
        <dbReference type="EMBL" id="OKY78000.1"/>
    </source>
</evidence>
<dbReference type="AlphaFoldDB" id="A0A1Q6DUE8"/>
<evidence type="ECO:0000256" key="3">
    <source>
        <dbReference type="ARBA" id="ARBA00023163"/>
    </source>
</evidence>
<dbReference type="Gene3D" id="1.10.260.40">
    <property type="entry name" value="lambda repressor-like DNA-binding domains"/>
    <property type="match status" value="1"/>
</dbReference>
<evidence type="ECO:0000256" key="1">
    <source>
        <dbReference type="ARBA" id="ARBA00023015"/>
    </source>
</evidence>